<feature type="compositionally biased region" description="Polar residues" evidence="1">
    <location>
        <begin position="541"/>
        <end position="563"/>
    </location>
</feature>
<feature type="region of interest" description="Disordered" evidence="1">
    <location>
        <begin position="483"/>
        <end position="564"/>
    </location>
</feature>
<name>A0A0C3P7U1_PISTI</name>
<feature type="compositionally biased region" description="Low complexity" evidence="1">
    <location>
        <begin position="455"/>
        <end position="464"/>
    </location>
</feature>
<feature type="compositionally biased region" description="Low complexity" evidence="1">
    <location>
        <begin position="776"/>
        <end position="803"/>
    </location>
</feature>
<dbReference type="OrthoDB" id="3364707at2759"/>
<feature type="compositionally biased region" description="Polar residues" evidence="1">
    <location>
        <begin position="711"/>
        <end position="726"/>
    </location>
</feature>
<feature type="compositionally biased region" description="Polar residues" evidence="1">
    <location>
        <begin position="738"/>
        <end position="755"/>
    </location>
</feature>
<feature type="region of interest" description="Disordered" evidence="1">
    <location>
        <begin position="687"/>
        <end position="807"/>
    </location>
</feature>
<dbReference type="EMBL" id="KN831976">
    <property type="protein sequence ID" value="KIO03519.1"/>
    <property type="molecule type" value="Genomic_DNA"/>
</dbReference>
<organism evidence="2 3">
    <name type="scientific">Pisolithus tinctorius Marx 270</name>
    <dbReference type="NCBI Taxonomy" id="870435"/>
    <lineage>
        <taxon>Eukaryota</taxon>
        <taxon>Fungi</taxon>
        <taxon>Dikarya</taxon>
        <taxon>Basidiomycota</taxon>
        <taxon>Agaricomycotina</taxon>
        <taxon>Agaricomycetes</taxon>
        <taxon>Agaricomycetidae</taxon>
        <taxon>Boletales</taxon>
        <taxon>Sclerodermatineae</taxon>
        <taxon>Pisolithaceae</taxon>
        <taxon>Pisolithus</taxon>
    </lineage>
</organism>
<dbReference type="Proteomes" id="UP000054217">
    <property type="component" value="Unassembled WGS sequence"/>
</dbReference>
<evidence type="ECO:0000313" key="2">
    <source>
        <dbReference type="EMBL" id="KIO03519.1"/>
    </source>
</evidence>
<proteinExistence type="predicted"/>
<reference evidence="2 3" key="1">
    <citation type="submission" date="2014-04" db="EMBL/GenBank/DDBJ databases">
        <authorList>
            <consortium name="DOE Joint Genome Institute"/>
            <person name="Kuo A."/>
            <person name="Kohler A."/>
            <person name="Costa M.D."/>
            <person name="Nagy L.G."/>
            <person name="Floudas D."/>
            <person name="Copeland A."/>
            <person name="Barry K.W."/>
            <person name="Cichocki N."/>
            <person name="Veneault-Fourrey C."/>
            <person name="LaButti K."/>
            <person name="Lindquist E.A."/>
            <person name="Lipzen A."/>
            <person name="Lundell T."/>
            <person name="Morin E."/>
            <person name="Murat C."/>
            <person name="Sun H."/>
            <person name="Tunlid A."/>
            <person name="Henrissat B."/>
            <person name="Grigoriev I.V."/>
            <person name="Hibbett D.S."/>
            <person name="Martin F."/>
            <person name="Nordberg H.P."/>
            <person name="Cantor M.N."/>
            <person name="Hua S.X."/>
        </authorList>
    </citation>
    <scope>NUCLEOTIDE SEQUENCE [LARGE SCALE GENOMIC DNA]</scope>
    <source>
        <strain evidence="2 3">Marx 270</strain>
    </source>
</reference>
<feature type="region of interest" description="Disordered" evidence="1">
    <location>
        <begin position="455"/>
        <end position="474"/>
    </location>
</feature>
<feature type="region of interest" description="Disordered" evidence="1">
    <location>
        <begin position="71"/>
        <end position="188"/>
    </location>
</feature>
<reference evidence="3" key="2">
    <citation type="submission" date="2015-01" db="EMBL/GenBank/DDBJ databases">
        <title>Evolutionary Origins and Diversification of the Mycorrhizal Mutualists.</title>
        <authorList>
            <consortium name="DOE Joint Genome Institute"/>
            <consortium name="Mycorrhizal Genomics Consortium"/>
            <person name="Kohler A."/>
            <person name="Kuo A."/>
            <person name="Nagy L.G."/>
            <person name="Floudas D."/>
            <person name="Copeland A."/>
            <person name="Barry K.W."/>
            <person name="Cichocki N."/>
            <person name="Veneault-Fourrey C."/>
            <person name="LaButti K."/>
            <person name="Lindquist E.A."/>
            <person name="Lipzen A."/>
            <person name="Lundell T."/>
            <person name="Morin E."/>
            <person name="Murat C."/>
            <person name="Riley R."/>
            <person name="Ohm R."/>
            <person name="Sun H."/>
            <person name="Tunlid A."/>
            <person name="Henrissat B."/>
            <person name="Grigoriev I.V."/>
            <person name="Hibbett D.S."/>
            <person name="Martin F."/>
        </authorList>
    </citation>
    <scope>NUCLEOTIDE SEQUENCE [LARGE SCALE GENOMIC DNA]</scope>
    <source>
        <strain evidence="3">Marx 270</strain>
    </source>
</reference>
<feature type="compositionally biased region" description="Polar residues" evidence="1">
    <location>
        <begin position="247"/>
        <end position="257"/>
    </location>
</feature>
<sequence length="873" mass="93767">MFSTRYTGRRKRSPTRSAHDPSLVEGRARNSTSSPSTQPYIRREHNVSFLSLHMTVSNLGSIPYTTHVPQAPTCSTPSSPLASISSSIGNRFSPHPSSAPVSPLVDGRCQVENLTSGFGSGGSNPLRSSQTSPTTPRFRSTTESDIQFPQYTPRKNKQSHLRPSTAPHLSPHPFSTGTIPDVQMQGKGFDIPHRLTMGIKNLLSKPAQPSPSRHSLFSSPSDSDVPLPLQGVPRKSRPPDLDVAACPSSSPQASTLSEAYYRHTGDAGKGSGSLSSLSPLTDHHSYDSPGRQVSPLSRGHDEKPRNVLRRRPSSAKSLKERRDKATLQVDKSSPVLDISDAPPLPLSKLESRHGVSNGVQTPTRLISRTHTLDEVFMGNGGTHRPSLDTRSGPQVHADGQRIDGGSTFSTIRGDAPPPSPIPYYTVFGTSSERRVAAGGPEDRWIGLEGQIPAGQRTRTTQTGGHARSLSRKVSAQWKKVTGGIITSDQSPSNASLKGGHLKGSPSLQEWSPERSRERSRCTGRSMDGMVMLSGRNDILTGPTTGRGRSQTDPSAENTDTKVSGESGRLWGLMKRISTGGLRERFQADKDTVVPPVPTIPKNLVGRINHSGRPNPDTDADADNASTPPQLRRRRRCTSPEKRPQAYPSGTTVSSSPNSDVASNQFFQRPQSAQSSASSFSELKTPAIPELDRHIIPPLEQLRLGEDYPRPDTTSPRSAHCRSSSISPCPLSDIDTDKPLQSASPGGSHGDASNQALLADGGVALSPPPLRSRGRLRTSTSPRSSQPGREGDAVVSSSARVSSVGRPSLDQPLVRAQLTFRELGAPRKPPLTEKEKADIWDDLLARSEQAGGTLHIGVGELMSDNLRHSSCSES</sequence>
<evidence type="ECO:0000256" key="1">
    <source>
        <dbReference type="SAM" id="MobiDB-lite"/>
    </source>
</evidence>
<feature type="compositionally biased region" description="Low complexity" evidence="1">
    <location>
        <begin position="125"/>
        <end position="144"/>
    </location>
</feature>
<feature type="compositionally biased region" description="Polar residues" evidence="1">
    <location>
        <begin position="647"/>
        <end position="662"/>
    </location>
</feature>
<feature type="region of interest" description="Disordered" evidence="1">
    <location>
        <begin position="1"/>
        <end position="42"/>
    </location>
</feature>
<feature type="region of interest" description="Disordered" evidence="1">
    <location>
        <begin position="203"/>
        <end position="359"/>
    </location>
</feature>
<feature type="compositionally biased region" description="Low complexity" evidence="1">
    <location>
        <begin position="210"/>
        <end position="229"/>
    </location>
</feature>
<accession>A0A0C3P7U1</accession>
<dbReference type="InParanoid" id="A0A0C3P7U1"/>
<feature type="compositionally biased region" description="Low complexity" evidence="1">
    <location>
        <begin position="75"/>
        <end position="88"/>
    </location>
</feature>
<feature type="compositionally biased region" description="Polar residues" evidence="1">
    <location>
        <begin position="29"/>
        <end position="39"/>
    </location>
</feature>
<dbReference type="AlphaFoldDB" id="A0A0C3P7U1"/>
<protein>
    <submittedName>
        <fullName evidence="2">Uncharacterized protein</fullName>
    </submittedName>
</protein>
<gene>
    <name evidence="2" type="ORF">M404DRAFT_1001462</name>
</gene>
<feature type="region of interest" description="Disordered" evidence="1">
    <location>
        <begin position="375"/>
        <end position="402"/>
    </location>
</feature>
<evidence type="ECO:0000313" key="3">
    <source>
        <dbReference type="Proteomes" id="UP000054217"/>
    </source>
</evidence>
<feature type="compositionally biased region" description="Polar residues" evidence="1">
    <location>
        <begin position="484"/>
        <end position="495"/>
    </location>
</feature>
<keyword evidence="3" id="KW-1185">Reference proteome</keyword>
<feature type="region of interest" description="Disordered" evidence="1">
    <location>
        <begin position="586"/>
        <end position="662"/>
    </location>
</feature>
<dbReference type="HOGENOM" id="CLU_355717_0_0_1"/>
<feature type="compositionally biased region" description="Basic and acidic residues" evidence="1">
    <location>
        <begin position="511"/>
        <end position="520"/>
    </location>
</feature>